<feature type="transmembrane region" description="Helical" evidence="8">
    <location>
        <begin position="12"/>
        <end position="32"/>
    </location>
</feature>
<keyword evidence="4" id="KW-1003">Cell membrane</keyword>
<dbReference type="GO" id="GO:1903785">
    <property type="term" value="P:L-valine transmembrane transport"/>
    <property type="evidence" value="ECO:0007669"/>
    <property type="project" value="TreeGrafter"/>
</dbReference>
<evidence type="ECO:0000256" key="8">
    <source>
        <dbReference type="SAM" id="Phobius"/>
    </source>
</evidence>
<evidence type="ECO:0000313" key="10">
    <source>
        <dbReference type="Proteomes" id="UP000823883"/>
    </source>
</evidence>
<evidence type="ECO:0000256" key="4">
    <source>
        <dbReference type="ARBA" id="ARBA00022475"/>
    </source>
</evidence>
<evidence type="ECO:0000256" key="7">
    <source>
        <dbReference type="ARBA" id="ARBA00023136"/>
    </source>
</evidence>
<protein>
    <submittedName>
        <fullName evidence="9">AzlC family ABC transporter permease</fullName>
    </submittedName>
</protein>
<comment type="similarity">
    <text evidence="2">Belongs to the AzlC family.</text>
</comment>
<keyword evidence="6 8" id="KW-1133">Transmembrane helix</keyword>
<feature type="transmembrane region" description="Helical" evidence="8">
    <location>
        <begin position="186"/>
        <end position="202"/>
    </location>
</feature>
<sequence>MNRQKTELEYAFPRTVPVMAGYLVLGAAYGILMADSGFGPVWSVVISIVVYAGSLQYLGVSLLAAGVSPLYGFLMSLMLNARHLFYGISMLDKFRTVKRFRPYLIFALTDETFSVLCAENPPRELDRDKVFFWIAFLDHCYWVGGTLLGALLGSLLTFDTTGMDFALTALFVVIFAGQWEEKSGRPSALLGVGATLVCLLIFGADQFIIPAMAVILAVLFIAWQFKKKREESR</sequence>
<organism evidence="9 10">
    <name type="scientific">Candidatus Lachnoclostridium pullistercoris</name>
    <dbReference type="NCBI Taxonomy" id="2838632"/>
    <lineage>
        <taxon>Bacteria</taxon>
        <taxon>Bacillati</taxon>
        <taxon>Bacillota</taxon>
        <taxon>Clostridia</taxon>
        <taxon>Lachnospirales</taxon>
        <taxon>Lachnospiraceae</taxon>
    </lineage>
</organism>
<evidence type="ECO:0000313" key="9">
    <source>
        <dbReference type="EMBL" id="HJC47327.1"/>
    </source>
</evidence>
<dbReference type="Pfam" id="PF03591">
    <property type="entry name" value="AzlC"/>
    <property type="match status" value="1"/>
</dbReference>
<dbReference type="PANTHER" id="PTHR34979:SF1">
    <property type="entry name" value="INNER MEMBRANE PROTEIN YGAZ"/>
    <property type="match status" value="1"/>
</dbReference>
<feature type="transmembrane region" description="Helical" evidence="8">
    <location>
        <begin position="208"/>
        <end position="225"/>
    </location>
</feature>
<name>A0A9D2PAS6_9FIRM</name>
<feature type="transmembrane region" description="Helical" evidence="8">
    <location>
        <begin position="130"/>
        <end position="156"/>
    </location>
</feature>
<keyword evidence="7 8" id="KW-0472">Membrane</keyword>
<evidence type="ECO:0000256" key="5">
    <source>
        <dbReference type="ARBA" id="ARBA00022692"/>
    </source>
</evidence>
<dbReference type="GO" id="GO:0005886">
    <property type="term" value="C:plasma membrane"/>
    <property type="evidence" value="ECO:0007669"/>
    <property type="project" value="UniProtKB-SubCell"/>
</dbReference>
<keyword evidence="5 8" id="KW-0812">Transmembrane</keyword>
<evidence type="ECO:0000256" key="3">
    <source>
        <dbReference type="ARBA" id="ARBA00022448"/>
    </source>
</evidence>
<reference evidence="9" key="2">
    <citation type="submission" date="2021-04" db="EMBL/GenBank/DDBJ databases">
        <authorList>
            <person name="Gilroy R."/>
        </authorList>
    </citation>
    <scope>NUCLEOTIDE SEQUENCE</scope>
    <source>
        <strain evidence="9">CHK183-5548</strain>
    </source>
</reference>
<comment type="subcellular location">
    <subcellularLocation>
        <location evidence="1">Cell membrane</location>
        <topology evidence="1">Multi-pass membrane protein</topology>
    </subcellularLocation>
</comment>
<comment type="caution">
    <text evidence="9">The sequence shown here is derived from an EMBL/GenBank/DDBJ whole genome shotgun (WGS) entry which is preliminary data.</text>
</comment>
<keyword evidence="3" id="KW-0813">Transport</keyword>
<feature type="transmembrane region" description="Helical" evidence="8">
    <location>
        <begin position="162"/>
        <end position="179"/>
    </location>
</feature>
<dbReference type="PANTHER" id="PTHR34979">
    <property type="entry name" value="INNER MEMBRANE PROTEIN YGAZ"/>
    <property type="match status" value="1"/>
</dbReference>
<accession>A0A9D2PAS6</accession>
<evidence type="ECO:0000256" key="2">
    <source>
        <dbReference type="ARBA" id="ARBA00010735"/>
    </source>
</evidence>
<dbReference type="EMBL" id="DWWL01000027">
    <property type="protein sequence ID" value="HJC47327.1"/>
    <property type="molecule type" value="Genomic_DNA"/>
</dbReference>
<dbReference type="AlphaFoldDB" id="A0A9D2PAS6"/>
<dbReference type="Proteomes" id="UP000823883">
    <property type="component" value="Unassembled WGS sequence"/>
</dbReference>
<reference evidence="9" key="1">
    <citation type="journal article" date="2021" name="PeerJ">
        <title>Extensive microbial diversity within the chicken gut microbiome revealed by metagenomics and culture.</title>
        <authorList>
            <person name="Gilroy R."/>
            <person name="Ravi A."/>
            <person name="Getino M."/>
            <person name="Pursley I."/>
            <person name="Horton D.L."/>
            <person name="Alikhan N.F."/>
            <person name="Baker D."/>
            <person name="Gharbi K."/>
            <person name="Hall N."/>
            <person name="Watson M."/>
            <person name="Adriaenssens E.M."/>
            <person name="Foster-Nyarko E."/>
            <person name="Jarju S."/>
            <person name="Secka A."/>
            <person name="Antonio M."/>
            <person name="Oren A."/>
            <person name="Chaudhuri R.R."/>
            <person name="La Ragione R."/>
            <person name="Hildebrand F."/>
            <person name="Pallen M.J."/>
        </authorList>
    </citation>
    <scope>NUCLEOTIDE SEQUENCE</scope>
    <source>
        <strain evidence="9">CHK183-5548</strain>
    </source>
</reference>
<dbReference type="InterPro" id="IPR011606">
    <property type="entry name" value="Brnchd-chn_aa_trnsp_permease"/>
</dbReference>
<evidence type="ECO:0000256" key="6">
    <source>
        <dbReference type="ARBA" id="ARBA00022989"/>
    </source>
</evidence>
<evidence type="ECO:0000256" key="1">
    <source>
        <dbReference type="ARBA" id="ARBA00004651"/>
    </source>
</evidence>
<proteinExistence type="inferred from homology"/>
<gene>
    <name evidence="9" type="ORF">IAA04_04675</name>
</gene>